<evidence type="ECO:0000313" key="3">
    <source>
        <dbReference type="Proteomes" id="UP001148838"/>
    </source>
</evidence>
<dbReference type="InterPro" id="IPR011011">
    <property type="entry name" value="Znf_FYVE_PHD"/>
</dbReference>
<feature type="compositionally biased region" description="Basic residues" evidence="1">
    <location>
        <begin position="1"/>
        <end position="14"/>
    </location>
</feature>
<sequence>MPRKLNARGRRAGRTRIATDTPEKEEISNRVPSSSSSEDEPVPLVSTDEDSTDEACIFCNQAFCKDTCGEQWIRCLKCLRWSHELCAGVDKGAWKKYMCVTFVNKYFISYSIKGKPKLHTILKDDFNF</sequence>
<dbReference type="Gene3D" id="3.30.40.10">
    <property type="entry name" value="Zinc/RING finger domain, C3HC4 (zinc finger)"/>
    <property type="match status" value="1"/>
</dbReference>
<dbReference type="SUPFAM" id="SSF57903">
    <property type="entry name" value="FYVE/PHD zinc finger"/>
    <property type="match status" value="1"/>
</dbReference>
<feature type="compositionally biased region" description="Acidic residues" evidence="1">
    <location>
        <begin position="37"/>
        <end position="48"/>
    </location>
</feature>
<evidence type="ECO:0008006" key="4">
    <source>
        <dbReference type="Google" id="ProtNLM"/>
    </source>
</evidence>
<organism evidence="2 3">
    <name type="scientific">Periplaneta americana</name>
    <name type="common">American cockroach</name>
    <name type="synonym">Blatta americana</name>
    <dbReference type="NCBI Taxonomy" id="6978"/>
    <lineage>
        <taxon>Eukaryota</taxon>
        <taxon>Metazoa</taxon>
        <taxon>Ecdysozoa</taxon>
        <taxon>Arthropoda</taxon>
        <taxon>Hexapoda</taxon>
        <taxon>Insecta</taxon>
        <taxon>Pterygota</taxon>
        <taxon>Neoptera</taxon>
        <taxon>Polyneoptera</taxon>
        <taxon>Dictyoptera</taxon>
        <taxon>Blattodea</taxon>
        <taxon>Blattoidea</taxon>
        <taxon>Blattidae</taxon>
        <taxon>Blattinae</taxon>
        <taxon>Periplaneta</taxon>
    </lineage>
</organism>
<dbReference type="Proteomes" id="UP001148838">
    <property type="component" value="Unassembled WGS sequence"/>
</dbReference>
<keyword evidence="3" id="KW-1185">Reference proteome</keyword>
<protein>
    <recommendedName>
        <fullName evidence="4">Zinc finger PHD-type domain-containing protein</fullName>
    </recommendedName>
</protein>
<comment type="caution">
    <text evidence="2">The sequence shown here is derived from an EMBL/GenBank/DDBJ whole genome shotgun (WGS) entry which is preliminary data.</text>
</comment>
<proteinExistence type="predicted"/>
<dbReference type="EMBL" id="JAJSOF020000033">
    <property type="protein sequence ID" value="KAJ4430478.1"/>
    <property type="molecule type" value="Genomic_DNA"/>
</dbReference>
<evidence type="ECO:0000256" key="1">
    <source>
        <dbReference type="SAM" id="MobiDB-lite"/>
    </source>
</evidence>
<accession>A0ABQ8S980</accession>
<name>A0ABQ8S980_PERAM</name>
<feature type="region of interest" description="Disordered" evidence="1">
    <location>
        <begin position="1"/>
        <end position="48"/>
    </location>
</feature>
<dbReference type="InterPro" id="IPR013083">
    <property type="entry name" value="Znf_RING/FYVE/PHD"/>
</dbReference>
<evidence type="ECO:0000313" key="2">
    <source>
        <dbReference type="EMBL" id="KAJ4430478.1"/>
    </source>
</evidence>
<reference evidence="2 3" key="1">
    <citation type="journal article" date="2022" name="Allergy">
        <title>Genome assembly and annotation of Periplaneta americana reveal a comprehensive cockroach allergen profile.</title>
        <authorList>
            <person name="Wang L."/>
            <person name="Xiong Q."/>
            <person name="Saelim N."/>
            <person name="Wang L."/>
            <person name="Nong W."/>
            <person name="Wan A.T."/>
            <person name="Shi M."/>
            <person name="Liu X."/>
            <person name="Cao Q."/>
            <person name="Hui J.H.L."/>
            <person name="Sookrung N."/>
            <person name="Leung T.F."/>
            <person name="Tungtrongchitr A."/>
            <person name="Tsui S.K.W."/>
        </authorList>
    </citation>
    <scope>NUCLEOTIDE SEQUENCE [LARGE SCALE GENOMIC DNA]</scope>
    <source>
        <strain evidence="2">PWHHKU_190912</strain>
    </source>
</reference>
<gene>
    <name evidence="2" type="ORF">ANN_22694</name>
</gene>